<protein>
    <submittedName>
        <fullName evidence="5">MT-A70-domain-containing protein</fullName>
    </submittedName>
</protein>
<dbReference type="EMBL" id="MCFC01000050">
    <property type="protein sequence ID" value="ORY26151.1"/>
    <property type="molecule type" value="Genomic_DNA"/>
</dbReference>
<dbReference type="Proteomes" id="UP000193986">
    <property type="component" value="Unassembled WGS sequence"/>
</dbReference>
<gene>
    <name evidence="5" type="ORF">BCR39DRAFT_541996</name>
</gene>
<name>A0A1Y2AUB1_9TREE</name>
<dbReference type="GO" id="GO:0005634">
    <property type="term" value="C:nucleus"/>
    <property type="evidence" value="ECO:0007669"/>
    <property type="project" value="UniProtKB-SubCell"/>
</dbReference>
<feature type="region of interest" description="Disordered" evidence="4">
    <location>
        <begin position="351"/>
        <end position="406"/>
    </location>
</feature>
<accession>A0A1Y2AUB1</accession>
<comment type="subcellular location">
    <subcellularLocation>
        <location evidence="1">Nucleus</location>
    </subcellularLocation>
</comment>
<comment type="caution">
    <text evidence="5">The sequence shown here is derived from an EMBL/GenBank/DDBJ whole genome shotgun (WGS) entry which is preliminary data.</text>
</comment>
<dbReference type="PROSITE" id="PS51143">
    <property type="entry name" value="MT_A70"/>
    <property type="match status" value="1"/>
</dbReference>
<evidence type="ECO:0000313" key="5">
    <source>
        <dbReference type="EMBL" id="ORY26151.1"/>
    </source>
</evidence>
<dbReference type="PANTHER" id="PTHR13107">
    <property type="entry name" value="N6-ADENOSINE-METHYLTRANSFERASE NON-CATALYTIC SUBUNIT"/>
    <property type="match status" value="1"/>
</dbReference>
<keyword evidence="6" id="KW-1185">Reference proteome</keyword>
<dbReference type="STRING" id="71784.A0A1Y2AUB1"/>
<feature type="compositionally biased region" description="Gly residues" evidence="4">
    <location>
        <begin position="362"/>
        <end position="377"/>
    </location>
</feature>
<dbReference type="InterPro" id="IPR007757">
    <property type="entry name" value="MT-A70-like"/>
</dbReference>
<evidence type="ECO:0000256" key="1">
    <source>
        <dbReference type="ARBA" id="ARBA00004123"/>
    </source>
</evidence>
<evidence type="ECO:0000256" key="2">
    <source>
        <dbReference type="ARBA" id="ARBA00023242"/>
    </source>
</evidence>
<dbReference type="SUPFAM" id="SSF53335">
    <property type="entry name" value="S-adenosyl-L-methionine-dependent methyltransferases"/>
    <property type="match status" value="1"/>
</dbReference>
<keyword evidence="2" id="KW-0539">Nucleus</keyword>
<dbReference type="InParanoid" id="A0A1Y2AUB1"/>
<proteinExistence type="inferred from homology"/>
<dbReference type="Pfam" id="PF05063">
    <property type="entry name" value="MT-A70"/>
    <property type="match status" value="1"/>
</dbReference>
<evidence type="ECO:0000256" key="3">
    <source>
        <dbReference type="PROSITE-ProRule" id="PRU00489"/>
    </source>
</evidence>
<evidence type="ECO:0000256" key="4">
    <source>
        <dbReference type="SAM" id="MobiDB-lite"/>
    </source>
</evidence>
<dbReference type="InterPro" id="IPR029063">
    <property type="entry name" value="SAM-dependent_MTases_sf"/>
</dbReference>
<feature type="compositionally biased region" description="Gly residues" evidence="4">
    <location>
        <begin position="397"/>
        <end position="406"/>
    </location>
</feature>
<dbReference type="PANTHER" id="PTHR13107:SF0">
    <property type="entry name" value="N6-ADENOSINE-METHYLTRANSFERASE NON-CATALYTIC SUBUNIT"/>
    <property type="match status" value="1"/>
</dbReference>
<dbReference type="OrthoDB" id="14833at2759"/>
<dbReference type="InterPro" id="IPR045123">
    <property type="entry name" value="METTL14-like"/>
</dbReference>
<comment type="similarity">
    <text evidence="3">Belongs to the MT-A70-like family.</text>
</comment>
<dbReference type="GO" id="GO:0036396">
    <property type="term" value="C:RNA N6-methyladenosine methyltransferase complex"/>
    <property type="evidence" value="ECO:0007669"/>
    <property type="project" value="TreeGrafter"/>
</dbReference>
<dbReference type="AlphaFoldDB" id="A0A1Y2AUB1"/>
<organism evidence="5 6">
    <name type="scientific">Naematelia encephala</name>
    <dbReference type="NCBI Taxonomy" id="71784"/>
    <lineage>
        <taxon>Eukaryota</taxon>
        <taxon>Fungi</taxon>
        <taxon>Dikarya</taxon>
        <taxon>Basidiomycota</taxon>
        <taxon>Agaricomycotina</taxon>
        <taxon>Tremellomycetes</taxon>
        <taxon>Tremellales</taxon>
        <taxon>Naemateliaceae</taxon>
        <taxon>Naematelia</taxon>
    </lineage>
</organism>
<evidence type="ECO:0000313" key="6">
    <source>
        <dbReference type="Proteomes" id="UP000193986"/>
    </source>
</evidence>
<dbReference type="GO" id="GO:0003729">
    <property type="term" value="F:mRNA binding"/>
    <property type="evidence" value="ECO:0007669"/>
    <property type="project" value="TreeGrafter"/>
</dbReference>
<reference evidence="5 6" key="1">
    <citation type="submission" date="2016-07" db="EMBL/GenBank/DDBJ databases">
        <title>Pervasive Adenine N6-methylation of Active Genes in Fungi.</title>
        <authorList>
            <consortium name="DOE Joint Genome Institute"/>
            <person name="Mondo S.J."/>
            <person name="Dannebaum R.O."/>
            <person name="Kuo R.C."/>
            <person name="Labutti K."/>
            <person name="Haridas S."/>
            <person name="Kuo A."/>
            <person name="Salamov A."/>
            <person name="Ahrendt S.R."/>
            <person name="Lipzen A."/>
            <person name="Sullivan W."/>
            <person name="Andreopoulos W.B."/>
            <person name="Clum A."/>
            <person name="Lindquist E."/>
            <person name="Daum C."/>
            <person name="Ramamoorthy G.K."/>
            <person name="Gryganskyi A."/>
            <person name="Culley D."/>
            <person name="Magnuson J.K."/>
            <person name="James T.Y."/>
            <person name="O'Malley M.A."/>
            <person name="Stajich J.E."/>
            <person name="Spatafora J.W."/>
            <person name="Visel A."/>
            <person name="Grigoriev I.V."/>
        </authorList>
    </citation>
    <scope>NUCLEOTIDE SEQUENCE [LARGE SCALE GENOMIC DNA]</scope>
    <source>
        <strain evidence="5 6">68-887.2</strain>
    </source>
</reference>
<sequence length="525" mass="57952">MSTLAAHHSFLTGVLDRQSRRRQAVDPDYTYSPPPSLTFAASTKPSEPTAPSKENVVNYIKQEETIRNDYTTWYGVSGEFGSNYVLGAGDNEICEEYPALKKLMDLKSSLVAANSHPPLYLPLTSSSSTFITQALQPHKFDVILINTASSNWDETAALPIRALSADPGFVFLWVGSGDGDGLEKGRECFARWGFRRAEDIVWVKTNKLANGDELGGRRGAAGNGLFASQKEHCLMGIRGTVRRSTDTRFVHCNVDTDVLIWEDSDGQQFPPYLYTLIENFCLGTRRLVLFTPPQLSRRGWVTADTMPLPASTSTSTSATSEVQLFDSTTYTNLLSEKQDGKDILPFNHEVEMLRPKSPQRRGGPGTRGGSGGGGGGPAFRPGFRPQPRPPGLQFNQGGQGYGGQMQGMGGMMMPQVNMGMGMGLDPMAMMNMQMGMMGGMGGMQGMMPMQMGYQGMGNMGGYGAMDEQQLHYFQQQQLQLQQLQQQQQQQQQYHQPQQYQQQHHYHGQSLNGMGWQGGWQGYPQQ</sequence>
<dbReference type="PROSITE" id="PS51592">
    <property type="entry name" value="SAM_MTA70L_2"/>
    <property type="match status" value="1"/>
</dbReference>